<evidence type="ECO:0000259" key="4">
    <source>
        <dbReference type="Pfam" id="PF00135"/>
    </source>
</evidence>
<dbReference type="InterPro" id="IPR002018">
    <property type="entry name" value="CarbesteraseB"/>
</dbReference>
<dbReference type="AlphaFoldDB" id="A0A8X6TGM4"/>
<feature type="domain" description="Carboxylesterase type B" evidence="4">
    <location>
        <begin position="76"/>
        <end position="189"/>
    </location>
</feature>
<sequence>MRIHSSTHAGNRTRHCCLCESPRKSGASIAPVAPLLVYALSFLGDFSDAREIGLYTAVTILFLAPYTQCEQRRLSSRVVTTKYGALRGFINSLANRQLQHVEVFQGVPYASAPIGSLRFMPPVTPPHWRGVMNADHLGPVCPQKLPDISNETLALRKMPMGRLQYIKRLLPYLKNQSEDCLYLNIYAPAVGK</sequence>
<gene>
    <name evidence="5" type="primary">NLGN2</name>
    <name evidence="5" type="ORF">NPIL_100971</name>
</gene>
<keyword evidence="6" id="KW-1185">Reference proteome</keyword>
<proteinExistence type="inferred from homology"/>
<organism evidence="5 6">
    <name type="scientific">Nephila pilipes</name>
    <name type="common">Giant wood spider</name>
    <name type="synonym">Nephila maculata</name>
    <dbReference type="NCBI Taxonomy" id="299642"/>
    <lineage>
        <taxon>Eukaryota</taxon>
        <taxon>Metazoa</taxon>
        <taxon>Ecdysozoa</taxon>
        <taxon>Arthropoda</taxon>
        <taxon>Chelicerata</taxon>
        <taxon>Arachnida</taxon>
        <taxon>Araneae</taxon>
        <taxon>Araneomorphae</taxon>
        <taxon>Entelegynae</taxon>
        <taxon>Araneoidea</taxon>
        <taxon>Nephilidae</taxon>
        <taxon>Nephila</taxon>
    </lineage>
</organism>
<accession>A0A8X6TGM4</accession>
<name>A0A8X6TGM4_NEPPI</name>
<evidence type="ECO:0000313" key="5">
    <source>
        <dbReference type="EMBL" id="GFT07542.1"/>
    </source>
</evidence>
<protein>
    <submittedName>
        <fullName evidence="5">Neuroligin-2</fullName>
    </submittedName>
</protein>
<evidence type="ECO:0000313" key="6">
    <source>
        <dbReference type="Proteomes" id="UP000887013"/>
    </source>
</evidence>
<evidence type="ECO:0000256" key="1">
    <source>
        <dbReference type="ARBA" id="ARBA00005964"/>
    </source>
</evidence>
<comment type="caution">
    <text evidence="5">The sequence shown here is derived from an EMBL/GenBank/DDBJ whole genome shotgun (WGS) entry which is preliminary data.</text>
</comment>
<keyword evidence="3" id="KW-0325">Glycoprotein</keyword>
<evidence type="ECO:0000256" key="2">
    <source>
        <dbReference type="ARBA" id="ARBA00022729"/>
    </source>
</evidence>
<reference evidence="5" key="1">
    <citation type="submission" date="2020-08" db="EMBL/GenBank/DDBJ databases">
        <title>Multicomponent nature underlies the extraordinary mechanical properties of spider dragline silk.</title>
        <authorList>
            <person name="Kono N."/>
            <person name="Nakamura H."/>
            <person name="Mori M."/>
            <person name="Yoshida Y."/>
            <person name="Ohtoshi R."/>
            <person name="Malay A.D."/>
            <person name="Moran D.A.P."/>
            <person name="Tomita M."/>
            <person name="Numata K."/>
            <person name="Arakawa K."/>
        </authorList>
    </citation>
    <scope>NUCLEOTIDE SEQUENCE</scope>
</reference>
<evidence type="ECO:0000256" key="3">
    <source>
        <dbReference type="ARBA" id="ARBA00023180"/>
    </source>
</evidence>
<dbReference type="InterPro" id="IPR019819">
    <property type="entry name" value="Carboxylesterase_B_CS"/>
</dbReference>
<dbReference type="InterPro" id="IPR051093">
    <property type="entry name" value="Neuroligin/BSAL"/>
</dbReference>
<dbReference type="EMBL" id="BMAW01103106">
    <property type="protein sequence ID" value="GFT07542.1"/>
    <property type="molecule type" value="Genomic_DNA"/>
</dbReference>
<dbReference type="PANTHER" id="PTHR43903">
    <property type="entry name" value="NEUROLIGIN"/>
    <property type="match status" value="1"/>
</dbReference>
<dbReference type="Proteomes" id="UP000887013">
    <property type="component" value="Unassembled WGS sequence"/>
</dbReference>
<dbReference type="Pfam" id="PF00135">
    <property type="entry name" value="COesterase"/>
    <property type="match status" value="1"/>
</dbReference>
<keyword evidence="2" id="KW-0732">Signal</keyword>
<dbReference type="InterPro" id="IPR029058">
    <property type="entry name" value="AB_hydrolase_fold"/>
</dbReference>
<dbReference type="PROSITE" id="PS00941">
    <property type="entry name" value="CARBOXYLESTERASE_B_2"/>
    <property type="match status" value="1"/>
</dbReference>
<dbReference type="SUPFAM" id="SSF53474">
    <property type="entry name" value="alpha/beta-Hydrolases"/>
    <property type="match status" value="1"/>
</dbReference>
<dbReference type="OrthoDB" id="3200163at2759"/>
<dbReference type="Gene3D" id="3.40.50.1820">
    <property type="entry name" value="alpha/beta hydrolase"/>
    <property type="match status" value="1"/>
</dbReference>
<comment type="similarity">
    <text evidence="1">Belongs to the type-B carboxylesterase/lipase family.</text>
</comment>